<evidence type="ECO:0000256" key="1">
    <source>
        <dbReference type="ARBA" id="ARBA00006432"/>
    </source>
</evidence>
<evidence type="ECO:0000313" key="5">
    <source>
        <dbReference type="EMBL" id="KAA1416943.1"/>
    </source>
</evidence>
<comment type="caution">
    <text evidence="5">The sequence shown here is derived from an EMBL/GenBank/DDBJ whole genome shotgun (WGS) entry which is preliminary data.</text>
</comment>
<dbReference type="Gene3D" id="3.40.50.12780">
    <property type="entry name" value="N-terminal domain of ligase-like"/>
    <property type="match status" value="1"/>
</dbReference>
<name>A0A5B1L8C2_9ACTN</name>
<dbReference type="InterPro" id="IPR050237">
    <property type="entry name" value="ATP-dep_AMP-bd_enzyme"/>
</dbReference>
<dbReference type="Pfam" id="PF13193">
    <property type="entry name" value="AMP-binding_C"/>
    <property type="match status" value="1"/>
</dbReference>
<evidence type="ECO:0000259" key="3">
    <source>
        <dbReference type="Pfam" id="PF00501"/>
    </source>
</evidence>
<proteinExistence type="inferred from homology"/>
<dbReference type="InterPro" id="IPR025110">
    <property type="entry name" value="AMP-bd_C"/>
</dbReference>
<dbReference type="FunFam" id="3.30.300.30:FF:000008">
    <property type="entry name" value="2,3-dihydroxybenzoate-AMP ligase"/>
    <property type="match status" value="1"/>
</dbReference>
<dbReference type="Gene3D" id="3.30.300.30">
    <property type="match status" value="1"/>
</dbReference>
<dbReference type="InterPro" id="IPR042099">
    <property type="entry name" value="ANL_N_sf"/>
</dbReference>
<comment type="similarity">
    <text evidence="1">Belongs to the ATP-dependent AMP-binding enzyme family.</text>
</comment>
<dbReference type="PROSITE" id="PS00455">
    <property type="entry name" value="AMP_BINDING"/>
    <property type="match status" value="1"/>
</dbReference>
<dbReference type="EMBL" id="VUJV01000006">
    <property type="protein sequence ID" value="KAA1416943.1"/>
    <property type="molecule type" value="Genomic_DNA"/>
</dbReference>
<gene>
    <name evidence="5" type="ORF">F0U44_17325</name>
</gene>
<dbReference type="CDD" id="cd17631">
    <property type="entry name" value="FACL_FadD13-like"/>
    <property type="match status" value="1"/>
</dbReference>
<reference evidence="5 6" key="2">
    <citation type="submission" date="2019-09" db="EMBL/GenBank/DDBJ databases">
        <authorList>
            <person name="Jin C."/>
        </authorList>
    </citation>
    <scope>NUCLEOTIDE SEQUENCE [LARGE SCALE GENOMIC DNA]</scope>
    <source>
        <strain evidence="5 6">BN130099</strain>
    </source>
</reference>
<dbReference type="InterPro" id="IPR020845">
    <property type="entry name" value="AMP-binding_CS"/>
</dbReference>
<feature type="domain" description="AMP-binding enzyme C-terminal" evidence="4">
    <location>
        <begin position="420"/>
        <end position="495"/>
    </location>
</feature>
<dbReference type="InterPro" id="IPR000873">
    <property type="entry name" value="AMP-dep_synth/lig_dom"/>
</dbReference>
<dbReference type="InterPro" id="IPR045851">
    <property type="entry name" value="AMP-bd_C_sf"/>
</dbReference>
<dbReference type="RefSeq" id="WP_149729613.1">
    <property type="nucleotide sequence ID" value="NZ_VUJV01000006.1"/>
</dbReference>
<organism evidence="5 6">
    <name type="scientific">Nocardioides humilatus</name>
    <dbReference type="NCBI Taxonomy" id="2607660"/>
    <lineage>
        <taxon>Bacteria</taxon>
        <taxon>Bacillati</taxon>
        <taxon>Actinomycetota</taxon>
        <taxon>Actinomycetes</taxon>
        <taxon>Propionibacteriales</taxon>
        <taxon>Nocardioidaceae</taxon>
        <taxon>Nocardioides</taxon>
    </lineage>
</organism>
<evidence type="ECO:0000259" key="4">
    <source>
        <dbReference type="Pfam" id="PF13193"/>
    </source>
</evidence>
<dbReference type="SUPFAM" id="SSF56801">
    <property type="entry name" value="Acetyl-CoA synthetase-like"/>
    <property type="match status" value="1"/>
</dbReference>
<dbReference type="PANTHER" id="PTHR43767">
    <property type="entry name" value="LONG-CHAIN-FATTY-ACID--COA LIGASE"/>
    <property type="match status" value="1"/>
</dbReference>
<sequence length="511" mass="54853">MYLTQGLHRALQAKPAAIATICGDRVRTIAEQGDRVARLASGLRSLGVAEGDRVAILAMNSDRYAEYLLAVPWAGAVVNPVNIRWSATEVAYSLRDSDTRVLLVDDAFSPMVPALTAEWPQLATLVHCGDGPTPEGMVSYEELVASSSPAPDVRREGDDLAGLFYTGGTTGFPKGVMLSHANLVTSSFGCMTTGRFLPPGSVFLHAAPMFHLADLAAWVSQTARGGTHVMVPFFEPKAVLDAIQAHSVTDVLLVPTMIQMLVDHPDISQYDLSSLERVMYGGSSIAEGVLRRTMEVLPNVQMIQAYGMTELAPAATLLTHEDHHGRYLRSAGKAAPHTEVEIRDESGIAVPTGTVGEICVRGGNVMLGYWNKPEETAAALKDGWMHTGDGGYLDDDGFVYVVDRIKDMIVSGGENVYSAEVETALSKHPAVLASAVIGLPDEQWGERVHACVVLAPNAVATAEELASFCKEHIAGYKTPRSVDFVDELPISGAGKILKRELRARYAEQAEA</sequence>
<dbReference type="Pfam" id="PF00501">
    <property type="entry name" value="AMP-binding"/>
    <property type="match status" value="1"/>
</dbReference>
<dbReference type="PANTHER" id="PTHR43767:SF1">
    <property type="entry name" value="NONRIBOSOMAL PEPTIDE SYNTHASE PES1 (EUROFUNG)-RELATED"/>
    <property type="match status" value="1"/>
</dbReference>
<dbReference type="NCBIfam" id="NF004837">
    <property type="entry name" value="PRK06187.1"/>
    <property type="match status" value="1"/>
</dbReference>
<keyword evidence="6" id="KW-1185">Reference proteome</keyword>
<reference evidence="5 6" key="1">
    <citation type="submission" date="2019-09" db="EMBL/GenBank/DDBJ databases">
        <title>Nocardioides panacisoli sp. nov., isolated from the soil of a ginseng field.</title>
        <authorList>
            <person name="Cho C."/>
        </authorList>
    </citation>
    <scope>NUCLEOTIDE SEQUENCE [LARGE SCALE GENOMIC DNA]</scope>
    <source>
        <strain evidence="5 6">BN130099</strain>
    </source>
</reference>
<dbReference type="GO" id="GO:0016878">
    <property type="term" value="F:acid-thiol ligase activity"/>
    <property type="evidence" value="ECO:0007669"/>
    <property type="project" value="UniProtKB-ARBA"/>
</dbReference>
<evidence type="ECO:0000256" key="2">
    <source>
        <dbReference type="ARBA" id="ARBA00022598"/>
    </source>
</evidence>
<dbReference type="AlphaFoldDB" id="A0A5B1L8C2"/>
<keyword evidence="2 5" id="KW-0436">Ligase</keyword>
<dbReference type="Proteomes" id="UP000325003">
    <property type="component" value="Unassembled WGS sequence"/>
</dbReference>
<protein>
    <submittedName>
        <fullName evidence="5">Long-chain fatty acid--CoA ligase</fullName>
    </submittedName>
</protein>
<accession>A0A5B1L8C2</accession>
<evidence type="ECO:0000313" key="6">
    <source>
        <dbReference type="Proteomes" id="UP000325003"/>
    </source>
</evidence>
<feature type="domain" description="AMP-dependent synthetase/ligase" evidence="3">
    <location>
        <begin position="8"/>
        <end position="370"/>
    </location>
</feature>